<dbReference type="Gene3D" id="3.40.50.300">
    <property type="entry name" value="P-loop containing nucleotide triphosphate hydrolases"/>
    <property type="match status" value="1"/>
</dbReference>
<reference evidence="12 13" key="1">
    <citation type="journal article" date="2013" name="Sci. Rep.">
        <title>Extraordinary expansion of a Sorangium cellulosum genome from an alkaline milieu.</title>
        <authorList>
            <person name="Han K."/>
            <person name="Li Z.F."/>
            <person name="Peng R."/>
            <person name="Zhu L.P."/>
            <person name="Zhou T."/>
            <person name="Wang L.G."/>
            <person name="Li S.G."/>
            <person name="Zhang X.B."/>
            <person name="Hu W."/>
            <person name="Wu Z.H."/>
            <person name="Qin N."/>
            <person name="Li Y.Z."/>
        </authorList>
    </citation>
    <scope>NUCLEOTIDE SEQUENCE [LARGE SCALE GENOMIC DNA]</scope>
    <source>
        <strain evidence="12 13">So0157-2</strain>
    </source>
</reference>
<keyword evidence="6" id="KW-0067">ATP-binding</keyword>
<dbReference type="InterPro" id="IPR003439">
    <property type="entry name" value="ABC_transporter-like_ATP-bd"/>
</dbReference>
<dbReference type="InterPro" id="IPR027417">
    <property type="entry name" value="P-loop_NTPase"/>
</dbReference>
<evidence type="ECO:0000256" key="2">
    <source>
        <dbReference type="ARBA" id="ARBA00022448"/>
    </source>
</evidence>
<keyword evidence="5" id="KW-0547">Nucleotide-binding</keyword>
<evidence type="ECO:0000256" key="8">
    <source>
        <dbReference type="ARBA" id="ARBA00023136"/>
    </source>
</evidence>
<protein>
    <submittedName>
        <fullName evidence="12">ABC transporter permease</fullName>
    </submittedName>
</protein>
<dbReference type="EMBL" id="CP003969">
    <property type="protein sequence ID" value="AGP32873.1"/>
    <property type="molecule type" value="Genomic_DNA"/>
</dbReference>
<organism evidence="12 13">
    <name type="scientific">Sorangium cellulosum So0157-2</name>
    <dbReference type="NCBI Taxonomy" id="1254432"/>
    <lineage>
        <taxon>Bacteria</taxon>
        <taxon>Pseudomonadati</taxon>
        <taxon>Myxococcota</taxon>
        <taxon>Polyangia</taxon>
        <taxon>Polyangiales</taxon>
        <taxon>Polyangiaceae</taxon>
        <taxon>Sorangium</taxon>
    </lineage>
</organism>
<dbReference type="GO" id="GO:0005886">
    <property type="term" value="C:plasma membrane"/>
    <property type="evidence" value="ECO:0007669"/>
    <property type="project" value="UniProtKB-SubCell"/>
</dbReference>
<keyword evidence="2" id="KW-0813">Transport</keyword>
<evidence type="ECO:0000259" key="11">
    <source>
        <dbReference type="PROSITE" id="PS50929"/>
    </source>
</evidence>
<evidence type="ECO:0000256" key="7">
    <source>
        <dbReference type="ARBA" id="ARBA00022989"/>
    </source>
</evidence>
<dbReference type="PANTHER" id="PTHR24221">
    <property type="entry name" value="ATP-BINDING CASSETTE SUB-FAMILY B"/>
    <property type="match status" value="1"/>
</dbReference>
<dbReference type="eggNOG" id="COG1132">
    <property type="taxonomic scope" value="Bacteria"/>
</dbReference>
<dbReference type="HOGENOM" id="CLU_000604_84_3_7"/>
<dbReference type="InterPro" id="IPR036640">
    <property type="entry name" value="ABC1_TM_sf"/>
</dbReference>
<keyword evidence="7 9" id="KW-1133">Transmembrane helix</keyword>
<dbReference type="PROSITE" id="PS00211">
    <property type="entry name" value="ABC_TRANSPORTER_1"/>
    <property type="match status" value="1"/>
</dbReference>
<dbReference type="Gene3D" id="1.20.1560.10">
    <property type="entry name" value="ABC transporter type 1, transmembrane domain"/>
    <property type="match status" value="1"/>
</dbReference>
<dbReference type="GO" id="GO:0140359">
    <property type="term" value="F:ABC-type transporter activity"/>
    <property type="evidence" value="ECO:0007669"/>
    <property type="project" value="InterPro"/>
</dbReference>
<dbReference type="STRING" id="1254432.SCE1572_44245"/>
<dbReference type="SUPFAM" id="SSF52540">
    <property type="entry name" value="P-loop containing nucleoside triphosphate hydrolases"/>
    <property type="match status" value="1"/>
</dbReference>
<evidence type="ECO:0000313" key="13">
    <source>
        <dbReference type="Proteomes" id="UP000014803"/>
    </source>
</evidence>
<evidence type="ECO:0000313" key="12">
    <source>
        <dbReference type="EMBL" id="AGP32873.1"/>
    </source>
</evidence>
<evidence type="ECO:0000256" key="4">
    <source>
        <dbReference type="ARBA" id="ARBA00022692"/>
    </source>
</evidence>
<dbReference type="FunFam" id="3.40.50.300:FF:000221">
    <property type="entry name" value="Multidrug ABC transporter ATP-binding protein"/>
    <property type="match status" value="1"/>
</dbReference>
<feature type="domain" description="ABC transmembrane type-1" evidence="11">
    <location>
        <begin position="30"/>
        <end position="313"/>
    </location>
</feature>
<dbReference type="GO" id="GO:0034040">
    <property type="term" value="F:ATPase-coupled lipid transmembrane transporter activity"/>
    <property type="evidence" value="ECO:0007669"/>
    <property type="project" value="TreeGrafter"/>
</dbReference>
<dbReference type="RefSeq" id="WP_020740701.1">
    <property type="nucleotide sequence ID" value="NC_021658.1"/>
</dbReference>
<dbReference type="InterPro" id="IPR003593">
    <property type="entry name" value="AAA+_ATPase"/>
</dbReference>
<evidence type="ECO:0000256" key="3">
    <source>
        <dbReference type="ARBA" id="ARBA00022475"/>
    </source>
</evidence>
<dbReference type="SUPFAM" id="SSF90123">
    <property type="entry name" value="ABC transporter transmembrane region"/>
    <property type="match status" value="1"/>
</dbReference>
<keyword evidence="3" id="KW-1003">Cell membrane</keyword>
<dbReference type="KEGG" id="scu:SCE1572_44245"/>
<evidence type="ECO:0000256" key="1">
    <source>
        <dbReference type="ARBA" id="ARBA00004651"/>
    </source>
</evidence>
<dbReference type="PROSITE" id="PS50893">
    <property type="entry name" value="ABC_TRANSPORTER_2"/>
    <property type="match status" value="1"/>
</dbReference>
<feature type="domain" description="ABC transporter" evidence="10">
    <location>
        <begin position="361"/>
        <end position="602"/>
    </location>
</feature>
<dbReference type="Pfam" id="PF00005">
    <property type="entry name" value="ABC_tran"/>
    <property type="match status" value="1"/>
</dbReference>
<evidence type="ECO:0000256" key="6">
    <source>
        <dbReference type="ARBA" id="ARBA00022840"/>
    </source>
</evidence>
<dbReference type="AlphaFoldDB" id="S4XQI8"/>
<dbReference type="GO" id="GO:0016887">
    <property type="term" value="F:ATP hydrolysis activity"/>
    <property type="evidence" value="ECO:0007669"/>
    <property type="project" value="InterPro"/>
</dbReference>
<dbReference type="InterPro" id="IPR017871">
    <property type="entry name" value="ABC_transporter-like_CS"/>
</dbReference>
<name>S4XQI8_SORCE</name>
<dbReference type="Proteomes" id="UP000014803">
    <property type="component" value="Chromosome"/>
</dbReference>
<dbReference type="GO" id="GO:0005524">
    <property type="term" value="F:ATP binding"/>
    <property type="evidence" value="ECO:0007669"/>
    <property type="project" value="UniProtKB-KW"/>
</dbReference>
<evidence type="ECO:0000256" key="9">
    <source>
        <dbReference type="SAM" id="Phobius"/>
    </source>
</evidence>
<proteinExistence type="predicted"/>
<keyword evidence="4 9" id="KW-0812">Transmembrane</keyword>
<dbReference type="PATRIC" id="fig|1254432.3.peg.10002"/>
<comment type="subcellular location">
    <subcellularLocation>
        <location evidence="1">Cell membrane</location>
        <topology evidence="1">Multi-pass membrane protein</topology>
    </subcellularLocation>
</comment>
<dbReference type="SMART" id="SM00382">
    <property type="entry name" value="AAA"/>
    <property type="match status" value="1"/>
</dbReference>
<gene>
    <name evidence="12" type="ORF">SCE1572_44245</name>
</gene>
<accession>S4XQI8</accession>
<sequence length="608" mass="65860">MLGLSRLRDSFAYTPRTLQLVWRSSKAASLALAALTLAAAVLPLGVAYVGKAIMDAVVAREERAALVWVSVELGLVAALALAQRGLSLARQLLGARLSIDIHAMILGKALSLELRHFEDPEFYDQLTRARREASSRPASVVTESFSLVQNLITLAGYAALLVGFSGFAVLALVLAAVPATVAEARFSGAAFRLRNWRSPEARRLNYLEYVLANDGHAKEVKLFGLGPMFLDRYKALAASFYREDSALAVRRAGWSYALSLLGTAAFYGCYAAMAASAAAGRLSLGEMVLYVAAFRQGQQAFQAVLGGIGGMYEHNLYMSNLFQYLSIPTSAPPALPAGEAPALPNGGAPAAPADRALDRGVRFEGVGYRYPGQSRWALRGIDLHIPSGQSLALVGHNGAGKTTFIKLLTRLYEPTEGRILLDGKDLRAWDLDDLRRRIGVVFQDFNQYQLTLRENVGLGSLDHLGDEPRIARAVSAGGADEVVTAVPGGLDAQLGRWFKDGVELSGGQWQKVALARAFMREQADILVLDEPTAALDAEAEHAVFQRFRSLSKGRTTIVISHRFPTVRMADRIVVLDGGRIVEEGTHDELVARGQRYARMFALQAEGYL</sequence>
<evidence type="ECO:0000259" key="10">
    <source>
        <dbReference type="PROSITE" id="PS50893"/>
    </source>
</evidence>
<dbReference type="OrthoDB" id="5480201at2"/>
<dbReference type="InterPro" id="IPR011527">
    <property type="entry name" value="ABC1_TM_dom"/>
</dbReference>
<keyword evidence="8 9" id="KW-0472">Membrane</keyword>
<feature type="transmembrane region" description="Helical" evidence="9">
    <location>
        <begin position="63"/>
        <end position="82"/>
    </location>
</feature>
<dbReference type="PROSITE" id="PS50929">
    <property type="entry name" value="ABC_TM1F"/>
    <property type="match status" value="1"/>
</dbReference>
<feature type="transmembrane region" description="Helical" evidence="9">
    <location>
        <begin position="154"/>
        <end position="177"/>
    </location>
</feature>
<dbReference type="PANTHER" id="PTHR24221:SF646">
    <property type="entry name" value="HAEMOLYSIN SECRETION ATP-BINDING PROTEIN"/>
    <property type="match status" value="1"/>
</dbReference>
<dbReference type="InterPro" id="IPR039421">
    <property type="entry name" value="Type_1_exporter"/>
</dbReference>
<evidence type="ECO:0000256" key="5">
    <source>
        <dbReference type="ARBA" id="ARBA00022741"/>
    </source>
</evidence>